<organism evidence="1 2">
    <name type="scientific">Blautia hansenii DSM 20583</name>
    <dbReference type="NCBI Taxonomy" id="537007"/>
    <lineage>
        <taxon>Bacteria</taxon>
        <taxon>Bacillati</taxon>
        <taxon>Bacillota</taxon>
        <taxon>Clostridia</taxon>
        <taxon>Lachnospirales</taxon>
        <taxon>Lachnospiraceae</taxon>
        <taxon>Blautia</taxon>
    </lineage>
</organism>
<keyword evidence="2" id="KW-1185">Reference proteome</keyword>
<proteinExistence type="predicted"/>
<name>C9LBY0_BLAHA</name>
<evidence type="ECO:0000313" key="2">
    <source>
        <dbReference type="Proteomes" id="UP000003755"/>
    </source>
</evidence>
<dbReference type="HOGENOM" id="CLU_3115097_0_0_9"/>
<evidence type="ECO:0000313" key="1">
    <source>
        <dbReference type="EMBL" id="EEX20400.1"/>
    </source>
</evidence>
<sequence length="50" mass="6138">MYFRAQKSFNCILEAFYNTKRIHSHCDYMSPNDYEELYRRLQQDELQLAG</sequence>
<dbReference type="Proteomes" id="UP000003755">
    <property type="component" value="Unassembled WGS sequence"/>
</dbReference>
<dbReference type="RefSeq" id="WP_004223555.1">
    <property type="nucleotide sequence ID" value="NZ_CP022413.2"/>
</dbReference>
<dbReference type="STRING" id="537007.BLAHAN_06938"/>
<dbReference type="AlphaFoldDB" id="C9LBY0"/>
<gene>
    <name evidence="1" type="ORF">BLAHAN_06938</name>
</gene>
<reference evidence="1" key="1">
    <citation type="submission" date="2009-09" db="EMBL/GenBank/DDBJ databases">
        <authorList>
            <person name="Weinstock G."/>
            <person name="Sodergren E."/>
            <person name="Clifton S."/>
            <person name="Fulton L."/>
            <person name="Fulton B."/>
            <person name="Courtney L."/>
            <person name="Fronick C."/>
            <person name="Harrison M."/>
            <person name="Strong C."/>
            <person name="Farmer C."/>
            <person name="Delahaunty K."/>
            <person name="Markovic C."/>
            <person name="Hall O."/>
            <person name="Minx P."/>
            <person name="Tomlinson C."/>
            <person name="Mitreva M."/>
            <person name="Nelson J."/>
            <person name="Hou S."/>
            <person name="Wollam A."/>
            <person name="Pepin K.H."/>
            <person name="Johnson M."/>
            <person name="Bhonagiri V."/>
            <person name="Nash W.E."/>
            <person name="Warren W."/>
            <person name="Chinwalla A."/>
            <person name="Mardis E.R."/>
            <person name="Wilson R.K."/>
        </authorList>
    </citation>
    <scope>NUCLEOTIDE SEQUENCE [LARGE SCALE GENOMIC DNA]</scope>
    <source>
        <strain evidence="1">DSM 20583</strain>
    </source>
</reference>
<comment type="caution">
    <text evidence="1">The sequence shown here is derived from an EMBL/GenBank/DDBJ whole genome shotgun (WGS) entry which is preliminary data.</text>
</comment>
<accession>C9LBY0</accession>
<dbReference type="EMBL" id="ABYU02000046">
    <property type="protein sequence ID" value="EEX20400.1"/>
    <property type="molecule type" value="Genomic_DNA"/>
</dbReference>
<protein>
    <submittedName>
        <fullName evidence="1">Uncharacterized protein</fullName>
    </submittedName>
</protein>